<evidence type="ECO:0000256" key="1">
    <source>
        <dbReference type="ARBA" id="ARBA00004141"/>
    </source>
</evidence>
<evidence type="ECO:0000256" key="7">
    <source>
        <dbReference type="ARBA" id="ARBA00023136"/>
    </source>
</evidence>
<dbReference type="EMBL" id="LVLJ01003211">
    <property type="protein sequence ID" value="OAE22396.1"/>
    <property type="molecule type" value="Genomic_DNA"/>
</dbReference>
<reference evidence="9" key="1">
    <citation type="submission" date="2016-03" db="EMBL/GenBank/DDBJ databases">
        <title>Mechanisms controlling the formation of the plant cell surface in tip-growing cells are functionally conserved among land plants.</title>
        <authorList>
            <person name="Honkanen S."/>
            <person name="Jones V.A."/>
            <person name="Morieri G."/>
            <person name="Champion C."/>
            <person name="Hetherington A.J."/>
            <person name="Kelly S."/>
            <person name="Saint-Marcoux D."/>
            <person name="Proust H."/>
            <person name="Prescott H."/>
            <person name="Dolan L."/>
        </authorList>
    </citation>
    <scope>NUCLEOTIDE SEQUENCE [LARGE SCALE GENOMIC DNA]</scope>
    <source>
        <tissue evidence="9">Whole gametophyte</tissue>
    </source>
</reference>
<sequence length="412" mass="46179">MEAEGGEESARVRKKARSRWRKVLYGGVQGEHEDNHTVYMDDEDEDAGGDEEQYVFLKEKVENANFRERSLWIVVRDSVAVSQHACVVGLVGTVWTHALNGDLDAWTLLRLDALVLVLGFATLLLTHDSIVPASLGRHAFNFAMFVIGLYILAPIFQTLTRSFSSDSIWASTICLLLVHLLFHDYTYTTVETAPFEASDEVVTSLASPTTPRSPDRSESTLATRRLASPITFSANVSLNASIIASVLIASRLSHSLLVFAVMLFSLEFFLLFPRVAHQMRRRSVHLHLVFSCLLIALTLLLIYAVNFLVLAFFVIVLLFITVVSPYELIRIQNMMVKCRAGLPRYVLPFELVGVAMQELAVPRLRHSKQEGRKAGPSCIFPEVLRRAEQSELNVLMLFEELLQAGKHMSRSG</sequence>
<comment type="caution">
    <text evidence="9">The sequence shown here is derived from an EMBL/GenBank/DDBJ whole genome shotgun (WGS) entry which is preliminary data.</text>
</comment>
<keyword evidence="4" id="KW-0337">GPI-anchor biosynthesis</keyword>
<keyword evidence="5 8" id="KW-0812">Transmembrane</keyword>
<dbReference type="UniPathway" id="UPA00196"/>
<dbReference type="PANTHER" id="PTHR12982:SF0">
    <property type="entry name" value="PHOSPHATIDYLINOSITOL N-ACETYLGLUCOSAMINYLTRANSFERASE SUBUNIT C"/>
    <property type="match status" value="1"/>
</dbReference>
<dbReference type="AlphaFoldDB" id="A0A176VRB1"/>
<keyword evidence="6 8" id="KW-1133">Transmembrane helix</keyword>
<gene>
    <name evidence="9" type="ORF">AXG93_2318s1430</name>
</gene>
<evidence type="ECO:0000256" key="5">
    <source>
        <dbReference type="ARBA" id="ARBA00022692"/>
    </source>
</evidence>
<dbReference type="Proteomes" id="UP000077202">
    <property type="component" value="Unassembled WGS sequence"/>
</dbReference>
<evidence type="ECO:0000256" key="4">
    <source>
        <dbReference type="ARBA" id="ARBA00022502"/>
    </source>
</evidence>
<proteinExistence type="inferred from homology"/>
<feature type="transmembrane region" description="Helical" evidence="8">
    <location>
        <begin position="226"/>
        <end position="248"/>
    </location>
</feature>
<evidence type="ECO:0000313" key="9">
    <source>
        <dbReference type="EMBL" id="OAE22396.1"/>
    </source>
</evidence>
<feature type="transmembrane region" description="Helical" evidence="8">
    <location>
        <begin position="105"/>
        <end position="126"/>
    </location>
</feature>
<keyword evidence="10" id="KW-1185">Reference proteome</keyword>
<comment type="pathway">
    <text evidence="2">Glycolipid biosynthesis; glycosylphosphatidylinositol-anchor biosynthesis.</text>
</comment>
<comment type="similarity">
    <text evidence="3">Belongs to the PIGC family.</text>
</comment>
<evidence type="ECO:0000256" key="3">
    <source>
        <dbReference type="ARBA" id="ARBA00008321"/>
    </source>
</evidence>
<feature type="transmembrane region" description="Helical" evidence="8">
    <location>
        <begin position="284"/>
        <end position="304"/>
    </location>
</feature>
<feature type="transmembrane region" description="Helical" evidence="8">
    <location>
        <begin position="310"/>
        <end position="329"/>
    </location>
</feature>
<organism evidence="9 10">
    <name type="scientific">Marchantia polymorpha subsp. ruderalis</name>
    <dbReference type="NCBI Taxonomy" id="1480154"/>
    <lineage>
        <taxon>Eukaryota</taxon>
        <taxon>Viridiplantae</taxon>
        <taxon>Streptophyta</taxon>
        <taxon>Embryophyta</taxon>
        <taxon>Marchantiophyta</taxon>
        <taxon>Marchantiopsida</taxon>
        <taxon>Marchantiidae</taxon>
        <taxon>Marchantiales</taxon>
        <taxon>Marchantiaceae</taxon>
        <taxon>Marchantia</taxon>
    </lineage>
</organism>
<dbReference type="GO" id="GO:0006506">
    <property type="term" value="P:GPI anchor biosynthetic process"/>
    <property type="evidence" value="ECO:0007669"/>
    <property type="project" value="UniProtKB-UniPathway"/>
</dbReference>
<feature type="transmembrane region" description="Helical" evidence="8">
    <location>
        <begin position="254"/>
        <end position="272"/>
    </location>
</feature>
<dbReference type="Pfam" id="PF06432">
    <property type="entry name" value="GPI2"/>
    <property type="match status" value="1"/>
</dbReference>
<evidence type="ECO:0000256" key="2">
    <source>
        <dbReference type="ARBA" id="ARBA00004687"/>
    </source>
</evidence>
<dbReference type="InterPro" id="IPR009450">
    <property type="entry name" value="Plno_GlcNAc_GPI2"/>
</dbReference>
<name>A0A176VRB1_MARPO</name>
<dbReference type="PANTHER" id="PTHR12982">
    <property type="entry name" value="PHOSPHATIDYLINOSITOL GLYCAN, CLASS C"/>
    <property type="match status" value="1"/>
</dbReference>
<evidence type="ECO:0008006" key="11">
    <source>
        <dbReference type="Google" id="ProtNLM"/>
    </source>
</evidence>
<evidence type="ECO:0000256" key="8">
    <source>
        <dbReference type="SAM" id="Phobius"/>
    </source>
</evidence>
<evidence type="ECO:0000256" key="6">
    <source>
        <dbReference type="ARBA" id="ARBA00022989"/>
    </source>
</evidence>
<comment type="subcellular location">
    <subcellularLocation>
        <location evidence="1">Membrane</location>
        <topology evidence="1">Multi-pass membrane protein</topology>
    </subcellularLocation>
</comment>
<feature type="transmembrane region" description="Helical" evidence="8">
    <location>
        <begin position="168"/>
        <end position="187"/>
    </location>
</feature>
<keyword evidence="7 8" id="KW-0472">Membrane</keyword>
<accession>A0A176VRB1</accession>
<dbReference type="GO" id="GO:0000506">
    <property type="term" value="C:glycosylphosphatidylinositol-N-acetylglucosaminyltransferase (GPI-GnT) complex"/>
    <property type="evidence" value="ECO:0007669"/>
    <property type="project" value="TreeGrafter"/>
</dbReference>
<feature type="transmembrane region" description="Helical" evidence="8">
    <location>
        <begin position="138"/>
        <end position="156"/>
    </location>
</feature>
<evidence type="ECO:0000313" key="10">
    <source>
        <dbReference type="Proteomes" id="UP000077202"/>
    </source>
</evidence>
<protein>
    <recommendedName>
        <fullName evidence="11">Phosphatidylinositol N-acetylglucosaminyltransferase subunit C</fullName>
    </recommendedName>
</protein>